<feature type="domain" description="Peptidase S74" evidence="1">
    <location>
        <begin position="363"/>
        <end position="468"/>
    </location>
</feature>
<protein>
    <submittedName>
        <fullName evidence="2">Tail fiber domain-containing protein</fullName>
    </submittedName>
</protein>
<proteinExistence type="predicted"/>
<dbReference type="EMBL" id="MW862109">
    <property type="protein sequence ID" value="QVW29069.1"/>
    <property type="molecule type" value="Genomic_DNA"/>
</dbReference>
<sequence>MPWYKTGTVSVTQNSNAVIGSGTAFIANSRVGDGFRGPDGGWYEVTNIASDTAMSISPNYQGATNGAGGYALAPLQGYVKESADRLRALVLQYGEKLAALGTTGNYDILPVAKGGTGATDSASALTSLGMKGGAYDALIKSIGFRGAPVGYNVQGLYMGWNGNNDGGANYICNRGGGLGGHAWWSVNSDNTAAGPVMTYSYSGVLSVAQLSVVGSPIALSSGGTSATTAAGARTNLGLGSAAIENTVPITKGGTGGTDGPSARAGLGLGATDAVTIRALELTHTTPWVDFHYNNTAADYDVRLINDSAGTLTLDGRFGSKATWCRTGLNGSRGTTGYNFNWTGSYVDVYIDATYIGSMTLFQSDYRLKKYIKEFSAPSFLDRIDAYRIVTYQRKNFGDVFKGGSDVYQGLIAHEAKEVNPLAASGEKDGVDENGNPRIQQLDPMALITDLMGAVKELRAELAALKASIQPAPEPVTA</sequence>
<reference evidence="2" key="1">
    <citation type="submission" date="2021-04" db="EMBL/GenBank/DDBJ databases">
        <title>A novel bacteriophage against Pseudomonas syringae pv. tomato and it's prophylactic efficacy.</title>
        <authorList>
            <person name="Skliros D."/>
            <person name="Papazoglou P."/>
            <person name="Paraskevopoulou E.G."/>
            <person name="Gkizi D."/>
            <person name="Goumas D.E."/>
            <person name="Tjamos S."/>
            <person name="Flemetakis E."/>
        </authorList>
    </citation>
    <scope>NUCLEOTIDE SEQUENCE</scope>
</reference>
<dbReference type="Pfam" id="PF13884">
    <property type="entry name" value="Peptidase_S74"/>
    <property type="match status" value="1"/>
</dbReference>
<dbReference type="InterPro" id="IPR030392">
    <property type="entry name" value="S74_ICA"/>
</dbReference>
<organism evidence="2 3">
    <name type="scientific">Pseudomonas phage Medea1</name>
    <dbReference type="NCBI Taxonomy" id="2834256"/>
    <lineage>
        <taxon>Viruses</taxon>
        <taxon>Duplodnaviria</taxon>
        <taxon>Heunggongvirae</taxon>
        <taxon>Uroviricota</taxon>
        <taxon>Caudoviricetes</taxon>
        <taxon>Medeavirus</taxon>
        <taxon>Medeavirus medea1</taxon>
    </lineage>
</organism>
<evidence type="ECO:0000313" key="3">
    <source>
        <dbReference type="Proteomes" id="UP000678091"/>
    </source>
</evidence>
<dbReference type="PROSITE" id="PS51688">
    <property type="entry name" value="ICA"/>
    <property type="match status" value="1"/>
</dbReference>
<keyword evidence="3" id="KW-1185">Reference proteome</keyword>
<accession>A0A8E7FPE5</accession>
<gene>
    <name evidence="2" type="ORF">Medea1_0002</name>
</gene>
<dbReference type="Proteomes" id="UP000678091">
    <property type="component" value="Segment"/>
</dbReference>
<name>A0A8E7FPE5_9CAUD</name>
<evidence type="ECO:0000259" key="1">
    <source>
        <dbReference type="PROSITE" id="PS51688"/>
    </source>
</evidence>
<dbReference type="GO" id="GO:0098015">
    <property type="term" value="C:virus tail"/>
    <property type="evidence" value="ECO:0007669"/>
    <property type="project" value="UniProtKB-KW"/>
</dbReference>
<evidence type="ECO:0000313" key="2">
    <source>
        <dbReference type="EMBL" id="QVW29069.1"/>
    </source>
</evidence>